<evidence type="ECO:0000313" key="2">
    <source>
        <dbReference type="Proteomes" id="UP000313359"/>
    </source>
</evidence>
<dbReference type="Proteomes" id="UP000313359">
    <property type="component" value="Unassembled WGS sequence"/>
</dbReference>
<gene>
    <name evidence="1" type="ORF">L227DRAFT_510730</name>
</gene>
<organism evidence="1 2">
    <name type="scientific">Lentinus tigrinus ALCF2SS1-6</name>
    <dbReference type="NCBI Taxonomy" id="1328759"/>
    <lineage>
        <taxon>Eukaryota</taxon>
        <taxon>Fungi</taxon>
        <taxon>Dikarya</taxon>
        <taxon>Basidiomycota</taxon>
        <taxon>Agaricomycotina</taxon>
        <taxon>Agaricomycetes</taxon>
        <taxon>Polyporales</taxon>
        <taxon>Polyporaceae</taxon>
        <taxon>Lentinus</taxon>
    </lineage>
</organism>
<dbReference type="InterPro" id="IPR043502">
    <property type="entry name" value="DNA/RNA_pol_sf"/>
</dbReference>
<feature type="non-terminal residue" evidence="1">
    <location>
        <position position="84"/>
    </location>
</feature>
<dbReference type="STRING" id="1328759.A0A5C2RTJ4"/>
<dbReference type="EMBL" id="ML122299">
    <property type="protein sequence ID" value="RPD54983.1"/>
    <property type="molecule type" value="Genomic_DNA"/>
</dbReference>
<dbReference type="AlphaFoldDB" id="A0A5C2RTJ4"/>
<dbReference type="SUPFAM" id="SSF56672">
    <property type="entry name" value="DNA/RNA polymerases"/>
    <property type="match status" value="1"/>
</dbReference>
<protein>
    <submittedName>
        <fullName evidence="1">Uncharacterized protein</fullName>
    </submittedName>
</protein>
<dbReference type="InterPro" id="IPR051320">
    <property type="entry name" value="Viral_Replic_Matur_Polypro"/>
</dbReference>
<proteinExistence type="predicted"/>
<dbReference type="PANTHER" id="PTHR33064">
    <property type="entry name" value="POL PROTEIN"/>
    <property type="match status" value="1"/>
</dbReference>
<evidence type="ECO:0000313" key="1">
    <source>
        <dbReference type="EMBL" id="RPD54983.1"/>
    </source>
</evidence>
<keyword evidence="2" id="KW-1185">Reference proteome</keyword>
<sequence length="84" mass="9574">MNPGIRRFIWEHACDVHRIMHRLGHSGATISAKKLQMCRPEVIIVGQKCSKEGRTPEDVKIEKILNWPPLRTVKEVRGFLGLCG</sequence>
<reference evidence="1" key="1">
    <citation type="journal article" date="2018" name="Genome Biol. Evol.">
        <title>Genomics and development of Lentinus tigrinus, a white-rot wood-decaying mushroom with dimorphic fruiting bodies.</title>
        <authorList>
            <person name="Wu B."/>
            <person name="Xu Z."/>
            <person name="Knudson A."/>
            <person name="Carlson A."/>
            <person name="Chen N."/>
            <person name="Kovaka S."/>
            <person name="LaButti K."/>
            <person name="Lipzen A."/>
            <person name="Pennachio C."/>
            <person name="Riley R."/>
            <person name="Schakwitz W."/>
            <person name="Umezawa K."/>
            <person name="Ohm R.A."/>
            <person name="Grigoriev I.V."/>
            <person name="Nagy L.G."/>
            <person name="Gibbons J."/>
            <person name="Hibbett D."/>
        </authorList>
    </citation>
    <scope>NUCLEOTIDE SEQUENCE [LARGE SCALE GENOMIC DNA]</scope>
    <source>
        <strain evidence="1">ALCF2SS1-6</strain>
    </source>
</reference>
<accession>A0A5C2RTJ4</accession>
<name>A0A5C2RTJ4_9APHY</name>
<dbReference type="PANTHER" id="PTHR33064:SF37">
    <property type="entry name" value="RIBONUCLEASE H"/>
    <property type="match status" value="1"/>
</dbReference>
<dbReference type="OrthoDB" id="3193212at2759"/>